<dbReference type="Pfam" id="PF22768">
    <property type="entry name" value="SPP1_Dit"/>
    <property type="match status" value="1"/>
</dbReference>
<evidence type="ECO:0000313" key="2">
    <source>
        <dbReference type="EMBL" id="QAX95001.1"/>
    </source>
</evidence>
<gene>
    <name evidence="2" type="primary">13</name>
    <name evidence="2" type="ORF">SEA_SEBASTISAURUS_13</name>
</gene>
<dbReference type="InterPro" id="IPR054738">
    <property type="entry name" value="Siphovirus-type_tail_C"/>
</dbReference>
<dbReference type="EMBL" id="MK450433">
    <property type="protein sequence ID" value="QAX95001.1"/>
    <property type="molecule type" value="Genomic_DNA"/>
</dbReference>
<feature type="domain" description="Siphovirus-type tail component C-terminal" evidence="1">
    <location>
        <begin position="194"/>
        <end position="287"/>
    </location>
</feature>
<sequence length="288" mass="31462">MAELNDWTCEYNGLVMGEPDSAVSIVAVDGLLTLPEIRSSDLTLVQRHGLYAGDDYMNGRTVTVTLEVYGSTREEFTQALVNLQAAFMPGDVEKPLRFRFPGVAADQTGYVMARPRKRSAPLDLNFANMVCNVVVELYATSPYVYGDATREAIVRSYEREADMSGLTFPAAVPWNVRGSGAPPADPITWLTQYGSVAARPQVVITAGASPTLWDDTTGQFFSVDYDGDLVIDSAGMTVTTVTGEDITGLVKVGSTWPEFGPGLHRLRLTSRNEFTSARAVITWVDRWV</sequence>
<evidence type="ECO:0000259" key="1">
    <source>
        <dbReference type="Pfam" id="PF22768"/>
    </source>
</evidence>
<proteinExistence type="predicted"/>
<accession>A0A411B3W3</accession>
<keyword evidence="3" id="KW-1185">Reference proteome</keyword>
<evidence type="ECO:0000313" key="3">
    <source>
        <dbReference type="Proteomes" id="UP000289178"/>
    </source>
</evidence>
<organism evidence="2 3">
    <name type="scientific">Streptomyces phage Sebastisaurus</name>
    <dbReference type="NCBI Taxonomy" id="2510572"/>
    <lineage>
        <taxon>Viruses</taxon>
        <taxon>Duplodnaviria</taxon>
        <taxon>Heunggongvirae</taxon>
        <taxon>Uroviricota</taxon>
        <taxon>Caudoviricetes</taxon>
        <taxon>Colingsworthviridae</taxon>
        <taxon>Sebastisaurusvirus</taxon>
        <taxon>Sebastisaurusvirus sebastisaurus</taxon>
    </lineage>
</organism>
<name>A0A411B3W3_9CAUD</name>
<dbReference type="Proteomes" id="UP000289178">
    <property type="component" value="Segment"/>
</dbReference>
<protein>
    <submittedName>
        <fullName evidence="2">Minor tail protein</fullName>
    </submittedName>
</protein>
<reference evidence="2 3" key="1">
    <citation type="submission" date="2019-01" db="EMBL/GenBank/DDBJ databases">
        <authorList>
            <person name="Layton S.R."/>
            <person name="Mercado N.B."/>
            <person name="Kim T."/>
            <person name="Hughes L.E."/>
            <person name="Garlena R.A."/>
            <person name="Russell D.A."/>
            <person name="Pope W.H."/>
            <person name="Jacobs-Sera D."/>
            <person name="Hatfull G.F."/>
        </authorList>
    </citation>
    <scope>NUCLEOTIDE SEQUENCE [LARGE SCALE GENOMIC DNA]</scope>
</reference>